<dbReference type="RefSeq" id="WP_315946281.1">
    <property type="nucleotide sequence ID" value="NZ_JAWCUA010000003.1"/>
</dbReference>
<dbReference type="EMBL" id="JAWCUA010000003">
    <property type="protein sequence ID" value="MDU0112573.1"/>
    <property type="molecule type" value="Genomic_DNA"/>
</dbReference>
<dbReference type="PANTHER" id="PTHR38032">
    <property type="entry name" value="POLYMERASE-RELATED"/>
    <property type="match status" value="1"/>
</dbReference>
<proteinExistence type="predicted"/>
<dbReference type="SUPFAM" id="SSF63848">
    <property type="entry name" value="Cell-division inhibitor MinC, C-terminal domain"/>
    <property type="match status" value="1"/>
</dbReference>
<dbReference type="InterPro" id="IPR005646">
    <property type="entry name" value="FapA"/>
</dbReference>
<evidence type="ECO:0000313" key="3">
    <source>
        <dbReference type="Proteomes" id="UP001257914"/>
    </source>
</evidence>
<dbReference type="Pfam" id="PF03961">
    <property type="entry name" value="FapA"/>
    <property type="match status" value="1"/>
</dbReference>
<protein>
    <submittedName>
        <fullName evidence="2">FapA family protein</fullName>
    </submittedName>
</protein>
<dbReference type="Pfam" id="PF20250">
    <property type="entry name" value="FapA_N"/>
    <property type="match status" value="1"/>
</dbReference>
<dbReference type="InterPro" id="IPR046865">
    <property type="entry name" value="FapA_b_solenoid"/>
</dbReference>
<dbReference type="PANTHER" id="PTHR38032:SF1">
    <property type="entry name" value="RNA-BINDING PROTEIN KHPB N-TERMINAL DOMAIN-CONTAINING PROTEIN"/>
    <property type="match status" value="1"/>
</dbReference>
<dbReference type="Proteomes" id="UP001257914">
    <property type="component" value="Unassembled WGS sequence"/>
</dbReference>
<feature type="domain" description="Flagellar Assembly Protein A N-terminal region" evidence="1">
    <location>
        <begin position="86"/>
        <end position="263"/>
    </location>
</feature>
<gene>
    <name evidence="2" type="ORF">RT723_06055</name>
</gene>
<keyword evidence="3" id="KW-1185">Reference proteome</keyword>
<dbReference type="InterPro" id="IPR046866">
    <property type="entry name" value="FapA_N"/>
</dbReference>
<name>A0ABU3QYQ8_9GAMM</name>
<accession>A0ABU3QYQ8</accession>
<dbReference type="InterPro" id="IPR036145">
    <property type="entry name" value="MinC_C_sf"/>
</dbReference>
<reference evidence="2 3" key="1">
    <citation type="submission" date="2023-10" db="EMBL/GenBank/DDBJ databases">
        <title>Psychrosphaera aquimaarina strain SW33 isolated from seawater.</title>
        <authorList>
            <person name="Bayburt H."/>
            <person name="Kim J.M."/>
            <person name="Choi B.J."/>
            <person name="Jeon C.O."/>
        </authorList>
    </citation>
    <scope>NUCLEOTIDE SEQUENCE [LARGE SCALE GENOMIC DNA]</scope>
    <source>
        <strain evidence="2 3">KCTC 52743</strain>
    </source>
</reference>
<organism evidence="2 3">
    <name type="scientific">Psychrosphaera aquimarina</name>
    <dbReference type="NCBI Taxonomy" id="2044854"/>
    <lineage>
        <taxon>Bacteria</taxon>
        <taxon>Pseudomonadati</taxon>
        <taxon>Pseudomonadota</taxon>
        <taxon>Gammaproteobacteria</taxon>
        <taxon>Alteromonadales</taxon>
        <taxon>Pseudoalteromonadaceae</taxon>
        <taxon>Psychrosphaera</taxon>
    </lineage>
</organism>
<evidence type="ECO:0000259" key="1">
    <source>
        <dbReference type="Pfam" id="PF20250"/>
    </source>
</evidence>
<comment type="caution">
    <text evidence="2">The sequence shown here is derived from an EMBL/GenBank/DDBJ whole genome shotgun (WGS) entry which is preliminary data.</text>
</comment>
<evidence type="ECO:0000313" key="2">
    <source>
        <dbReference type="EMBL" id="MDU0112573.1"/>
    </source>
</evidence>
<sequence>MSDISFSQEGKTISIVVNCHSESPIYEESELLKAHADSTFYKTYVKKELLLGILESINDTVVEIKNGEANPSEYRHEFAEVKDAVVSIKIANDKMSAKAQIEMPWGGKIASVDTIKKECKYKGLSFGLKRSKVEALLENSFDAHPGEIFEAVIAVGKDPKHGKNAYFKPLVELFSEKIRKPTEMEGGKVDLKDLGDIETVKPGERIFQKISLTVGVDGRNVLGEVIPATPGKDAKLEVSSGTTVDPSDHNVLLANKEGLARLIDNRMEVDDVYTLVELTPKQGHVKFNGSVIVLGDVSPEMKIIASGDVLIAGFVESASIRCRGELTVLSGVSGKALDEPFDDRKNNCLLESGNRVNVSFANHVDIVTKRDVFVHKQISHCNVVAASIVVGKGQIPRGKIIGGHYFISKYIEVGHLGAPSDTVTHISMNRTYDVFKQKEKHFWDQVEQLQLKLEKWHVKLSSLVQEDQKVAVKFEIAQLENIITKNINYRKTLIQRRREYMENVVIKVNHSLYGGLNFRFGSKVITNEARKGPSIVRLDEYQLVIEPKN</sequence>